<gene>
    <name evidence="2" type="ordered locus">Desti_3462</name>
</gene>
<reference evidence="3" key="1">
    <citation type="submission" date="2012-06" db="EMBL/GenBank/DDBJ databases">
        <title>Complete sequence of chromosome of Desulfomonile tiedjei DSM 6799.</title>
        <authorList>
            <person name="Lucas S."/>
            <person name="Copeland A."/>
            <person name="Lapidus A."/>
            <person name="Glavina del Rio T."/>
            <person name="Dalin E."/>
            <person name="Tice H."/>
            <person name="Bruce D."/>
            <person name="Goodwin L."/>
            <person name="Pitluck S."/>
            <person name="Peters L."/>
            <person name="Ovchinnikova G."/>
            <person name="Zeytun A."/>
            <person name="Lu M."/>
            <person name="Kyrpides N."/>
            <person name="Mavromatis K."/>
            <person name="Ivanova N."/>
            <person name="Brettin T."/>
            <person name="Detter J.C."/>
            <person name="Han C."/>
            <person name="Larimer F."/>
            <person name="Land M."/>
            <person name="Hauser L."/>
            <person name="Markowitz V."/>
            <person name="Cheng J.-F."/>
            <person name="Hugenholtz P."/>
            <person name="Woyke T."/>
            <person name="Wu D."/>
            <person name="Spring S."/>
            <person name="Schroeder M."/>
            <person name="Brambilla E."/>
            <person name="Klenk H.-P."/>
            <person name="Eisen J.A."/>
        </authorList>
    </citation>
    <scope>NUCLEOTIDE SEQUENCE [LARGE SCALE GENOMIC DNA]</scope>
    <source>
        <strain evidence="3">ATCC 49306 / DSM 6799 / DCB-1</strain>
    </source>
</reference>
<dbReference type="EMBL" id="CP003360">
    <property type="protein sequence ID" value="AFM26113.1"/>
    <property type="molecule type" value="Genomic_DNA"/>
</dbReference>
<dbReference type="AlphaFoldDB" id="I4C972"/>
<keyword evidence="1" id="KW-1133">Transmembrane helix</keyword>
<keyword evidence="1" id="KW-0812">Transmembrane</keyword>
<organism evidence="2 3">
    <name type="scientific">Desulfomonile tiedjei (strain ATCC 49306 / DSM 6799 / DCB-1)</name>
    <dbReference type="NCBI Taxonomy" id="706587"/>
    <lineage>
        <taxon>Bacteria</taxon>
        <taxon>Pseudomonadati</taxon>
        <taxon>Thermodesulfobacteriota</taxon>
        <taxon>Desulfomonilia</taxon>
        <taxon>Desulfomonilales</taxon>
        <taxon>Desulfomonilaceae</taxon>
        <taxon>Desulfomonile</taxon>
    </lineage>
</organism>
<keyword evidence="3" id="KW-1185">Reference proteome</keyword>
<dbReference type="HOGENOM" id="CLU_2315756_0_0_7"/>
<feature type="transmembrane region" description="Helical" evidence="1">
    <location>
        <begin position="63"/>
        <end position="82"/>
    </location>
</feature>
<keyword evidence="1" id="KW-0472">Membrane</keyword>
<evidence type="ECO:0000313" key="3">
    <source>
        <dbReference type="Proteomes" id="UP000006055"/>
    </source>
</evidence>
<accession>I4C972</accession>
<evidence type="ECO:0000256" key="1">
    <source>
        <dbReference type="SAM" id="Phobius"/>
    </source>
</evidence>
<name>I4C972_DESTA</name>
<dbReference type="KEGG" id="dti:Desti_3462"/>
<protein>
    <submittedName>
        <fullName evidence="2">Uncharacterized protein</fullName>
    </submittedName>
</protein>
<dbReference type="Proteomes" id="UP000006055">
    <property type="component" value="Chromosome"/>
</dbReference>
<sequence length="99" mass="10864">MMTVHLTEVGHAFSILFSASCELYDQPDLCIESMIESMERHFGSALSSITKEVGRLVISSKSLMYFLIVSVIPLGLLGIGYCPRGHGPDQGIFRMGPNK</sequence>
<evidence type="ECO:0000313" key="2">
    <source>
        <dbReference type="EMBL" id="AFM26113.1"/>
    </source>
</evidence>
<proteinExistence type="predicted"/>